<evidence type="ECO:0000313" key="2">
    <source>
        <dbReference type="Proteomes" id="UP000240206"/>
    </source>
</evidence>
<dbReference type="RefSeq" id="WP_106499948.1">
    <property type="nucleotide sequence ID" value="NZ_PXVC01000026.1"/>
</dbReference>
<gene>
    <name evidence="1" type="ORF">C7K08_07100</name>
</gene>
<keyword evidence="2" id="KW-1185">Reference proteome</keyword>
<protein>
    <submittedName>
        <fullName evidence="1">Uncharacterized protein</fullName>
    </submittedName>
</protein>
<dbReference type="AlphaFoldDB" id="A0A2P7EEH8"/>
<accession>A0A2P7EEH8</accession>
<proteinExistence type="predicted"/>
<evidence type="ECO:0000313" key="1">
    <source>
        <dbReference type="EMBL" id="PSI01606.1"/>
    </source>
</evidence>
<organism evidence="1 2">
    <name type="scientific">Synechococcus lacustris str. Tous</name>
    <dbReference type="NCBI Taxonomy" id="1910958"/>
    <lineage>
        <taxon>Bacteria</taxon>
        <taxon>Bacillati</taxon>
        <taxon>Cyanobacteriota</taxon>
        <taxon>Cyanophyceae</taxon>
        <taxon>Synechococcales</taxon>
        <taxon>Synechococcaceae</taxon>
        <taxon>Synechococcus</taxon>
    </lineage>
</organism>
<comment type="caution">
    <text evidence="1">The sequence shown here is derived from an EMBL/GenBank/DDBJ whole genome shotgun (WGS) entry which is preliminary data.</text>
</comment>
<dbReference type="EMBL" id="PXVC01000026">
    <property type="protein sequence ID" value="PSI01606.1"/>
    <property type="molecule type" value="Genomic_DNA"/>
</dbReference>
<sequence>MAEIFPLDLIESLAMEVDTFKNTSNDLERNCWLTVHRFQHGVLPSEYDIREIPEDLYLQLLAHCKAIQGNA</sequence>
<dbReference type="Proteomes" id="UP000240206">
    <property type="component" value="Unassembled WGS sequence"/>
</dbReference>
<reference evidence="2" key="1">
    <citation type="submission" date="2018-03" db="EMBL/GenBank/DDBJ databases">
        <title>Ecological and genomic features of two cosmopolitan and abundant freshwater picocyanobacteria.</title>
        <authorList>
            <person name="Cabello-Yeves P.J."/>
            <person name="Picazo A."/>
            <person name="Camacho A."/>
            <person name="Callieri C."/>
            <person name="Rosselli R."/>
            <person name="Roda-Garcia J."/>
            <person name="Coutinho F.H."/>
            <person name="Rodriguez-Valera F."/>
        </authorList>
    </citation>
    <scope>NUCLEOTIDE SEQUENCE [LARGE SCALE GENOMIC DNA]</scope>
    <source>
        <strain evidence="2">Tous</strain>
    </source>
</reference>
<name>A0A2P7EEH8_9SYNE</name>